<dbReference type="GO" id="GO:0006355">
    <property type="term" value="P:regulation of DNA-templated transcription"/>
    <property type="evidence" value="ECO:0000318"/>
    <property type="project" value="GO_Central"/>
</dbReference>
<dbReference type="GO" id="GO:0040008">
    <property type="term" value="P:regulation of growth"/>
    <property type="evidence" value="ECO:0007669"/>
    <property type="project" value="InterPro"/>
</dbReference>
<dbReference type="PANTHER" id="PTHR47490">
    <property type="entry name" value="PROTEIN BLISTER"/>
    <property type="match status" value="1"/>
</dbReference>
<dbReference type="Gene3D" id="1.10.287.1490">
    <property type="match status" value="1"/>
</dbReference>
<feature type="coiled-coil region" evidence="1">
    <location>
        <begin position="319"/>
        <end position="367"/>
    </location>
</feature>
<gene>
    <name evidence="3" type="ORF">SELMODRAFT_424255</name>
</gene>
<feature type="compositionally biased region" description="Basic and acidic residues" evidence="2">
    <location>
        <begin position="28"/>
        <end position="56"/>
    </location>
</feature>
<sequence length="545" mass="60682">MAAVMPSMAIALQDAPARASAMSARSNKKQDLHAAGRRRLEQFKKNKREKATKQASEEQPSTFEALEPINSSHLQLRTPTHRATPPPLGIPTSTPLTFDHLEKEKPGTNIAESEQRPATLFQPSSNFAAAKQKPPRSHSSDSLFRPLRAAVPEVTNGDAAVKSTPVTRHHIDEPRYEAQRPLAPFANDETPLSSSRKDDFAALEQHIEDLTQEKFSLLRGLDKAKALVETLTQANSALTEDYNQQGAKVNELKDELARFQQEFRSQEAVLKNLKAERDRAVQESTSAVERSRGFAAEIVGLEEKILKTRSQELKSQKEVQSLRAEVESCRRQILSIEKDRLNAISLNDALQEEKKLLLSRIREAADKTYPIKSASTEDASTSTDDLVIEREPQASDSDQEPSVFAYPTSLPEDQLGIIESINALVTELGEEKEALLRLLRNESNAVTQLKVENAELMQKLESQTQQLELAVAQSMARSAPLVSPIASHQSNEELDYIDEGDEIINWKLVSIISSGNQAFLRVKAQYLHPYHPLVLKEANPLKDTT</sequence>
<dbReference type="EMBL" id="GL377631">
    <property type="protein sequence ID" value="EFJ13634.1"/>
    <property type="molecule type" value="Genomic_DNA"/>
</dbReference>
<feature type="coiled-coil region" evidence="1">
    <location>
        <begin position="221"/>
        <end position="290"/>
    </location>
</feature>
<dbReference type="Gramene" id="EFJ13634">
    <property type="protein sequence ID" value="EFJ13634"/>
    <property type="gene ID" value="SELMODRAFT_424255"/>
</dbReference>
<feature type="compositionally biased region" description="Low complexity" evidence="2">
    <location>
        <begin position="15"/>
        <end position="25"/>
    </location>
</feature>
<name>D8SPA9_SELML</name>
<dbReference type="InterPro" id="IPR044194">
    <property type="entry name" value="BLISTER"/>
</dbReference>
<dbReference type="GO" id="GO:0005634">
    <property type="term" value="C:nucleus"/>
    <property type="evidence" value="ECO:0000318"/>
    <property type="project" value="GO_Central"/>
</dbReference>
<protein>
    <submittedName>
        <fullName evidence="3">Uncharacterized protein</fullName>
    </submittedName>
</protein>
<feature type="region of interest" description="Disordered" evidence="2">
    <location>
        <begin position="14"/>
        <end position="95"/>
    </location>
</feature>
<evidence type="ECO:0000256" key="2">
    <source>
        <dbReference type="SAM" id="MobiDB-lite"/>
    </source>
</evidence>
<proteinExistence type="predicted"/>
<dbReference type="eggNOG" id="ENOG502RCM2">
    <property type="taxonomic scope" value="Eukaryota"/>
</dbReference>
<dbReference type="InParanoid" id="D8SPA9"/>
<feature type="coiled-coil region" evidence="1">
    <location>
        <begin position="439"/>
        <end position="477"/>
    </location>
</feature>
<evidence type="ECO:0000313" key="4">
    <source>
        <dbReference type="Proteomes" id="UP000001514"/>
    </source>
</evidence>
<dbReference type="PANTHER" id="PTHR47490:SF2">
    <property type="entry name" value="PROTEIN BLISTER"/>
    <property type="match status" value="1"/>
</dbReference>
<feature type="compositionally biased region" description="Polar residues" evidence="2">
    <location>
        <begin position="69"/>
        <end position="78"/>
    </location>
</feature>
<keyword evidence="4" id="KW-1185">Reference proteome</keyword>
<accession>D8SPA9</accession>
<evidence type="ECO:0000313" key="3">
    <source>
        <dbReference type="EMBL" id="EFJ13634.1"/>
    </source>
</evidence>
<dbReference type="Proteomes" id="UP000001514">
    <property type="component" value="Unassembled WGS sequence"/>
</dbReference>
<keyword evidence="1" id="KW-0175">Coiled coil</keyword>
<dbReference type="AlphaFoldDB" id="D8SPA9"/>
<dbReference type="FunCoup" id="D8SPA9">
    <property type="interactions" value="2253"/>
</dbReference>
<organism evidence="4">
    <name type="scientific">Selaginella moellendorffii</name>
    <name type="common">Spikemoss</name>
    <dbReference type="NCBI Taxonomy" id="88036"/>
    <lineage>
        <taxon>Eukaryota</taxon>
        <taxon>Viridiplantae</taxon>
        <taxon>Streptophyta</taxon>
        <taxon>Embryophyta</taxon>
        <taxon>Tracheophyta</taxon>
        <taxon>Lycopodiopsida</taxon>
        <taxon>Selaginellales</taxon>
        <taxon>Selaginellaceae</taxon>
        <taxon>Selaginella</taxon>
    </lineage>
</organism>
<evidence type="ECO:0000256" key="1">
    <source>
        <dbReference type="SAM" id="Coils"/>
    </source>
</evidence>
<dbReference type="KEGG" id="smo:SELMODRAFT_424255"/>
<dbReference type="HOGENOM" id="CLU_445795_0_0_1"/>
<reference evidence="3 4" key="1">
    <citation type="journal article" date="2011" name="Science">
        <title>The Selaginella genome identifies genetic changes associated with the evolution of vascular plants.</title>
        <authorList>
            <person name="Banks J.A."/>
            <person name="Nishiyama T."/>
            <person name="Hasebe M."/>
            <person name="Bowman J.L."/>
            <person name="Gribskov M."/>
            <person name="dePamphilis C."/>
            <person name="Albert V.A."/>
            <person name="Aono N."/>
            <person name="Aoyama T."/>
            <person name="Ambrose B.A."/>
            <person name="Ashton N.W."/>
            <person name="Axtell M.J."/>
            <person name="Barker E."/>
            <person name="Barker M.S."/>
            <person name="Bennetzen J.L."/>
            <person name="Bonawitz N.D."/>
            <person name="Chapple C."/>
            <person name="Cheng C."/>
            <person name="Correa L.G."/>
            <person name="Dacre M."/>
            <person name="DeBarry J."/>
            <person name="Dreyer I."/>
            <person name="Elias M."/>
            <person name="Engstrom E.M."/>
            <person name="Estelle M."/>
            <person name="Feng L."/>
            <person name="Finet C."/>
            <person name="Floyd S.K."/>
            <person name="Frommer W.B."/>
            <person name="Fujita T."/>
            <person name="Gramzow L."/>
            <person name="Gutensohn M."/>
            <person name="Harholt J."/>
            <person name="Hattori M."/>
            <person name="Heyl A."/>
            <person name="Hirai T."/>
            <person name="Hiwatashi Y."/>
            <person name="Ishikawa M."/>
            <person name="Iwata M."/>
            <person name="Karol K.G."/>
            <person name="Koehler B."/>
            <person name="Kolukisaoglu U."/>
            <person name="Kubo M."/>
            <person name="Kurata T."/>
            <person name="Lalonde S."/>
            <person name="Li K."/>
            <person name="Li Y."/>
            <person name="Litt A."/>
            <person name="Lyons E."/>
            <person name="Manning G."/>
            <person name="Maruyama T."/>
            <person name="Michael T.P."/>
            <person name="Mikami K."/>
            <person name="Miyazaki S."/>
            <person name="Morinaga S."/>
            <person name="Murata T."/>
            <person name="Mueller-Roeber B."/>
            <person name="Nelson D.R."/>
            <person name="Obara M."/>
            <person name="Oguri Y."/>
            <person name="Olmstead R.G."/>
            <person name="Onodera N."/>
            <person name="Petersen B.L."/>
            <person name="Pils B."/>
            <person name="Prigge M."/>
            <person name="Rensing S.A."/>
            <person name="Riano-Pachon D.M."/>
            <person name="Roberts A.W."/>
            <person name="Sato Y."/>
            <person name="Scheller H.V."/>
            <person name="Schulz B."/>
            <person name="Schulz C."/>
            <person name="Shakirov E.V."/>
            <person name="Shibagaki N."/>
            <person name="Shinohara N."/>
            <person name="Shippen D.E."/>
            <person name="Soerensen I."/>
            <person name="Sotooka R."/>
            <person name="Sugimoto N."/>
            <person name="Sugita M."/>
            <person name="Sumikawa N."/>
            <person name="Tanurdzic M."/>
            <person name="Theissen G."/>
            <person name="Ulvskov P."/>
            <person name="Wakazuki S."/>
            <person name="Weng J.K."/>
            <person name="Willats W.W."/>
            <person name="Wipf D."/>
            <person name="Wolf P.G."/>
            <person name="Yang L."/>
            <person name="Zimmer A.D."/>
            <person name="Zhu Q."/>
            <person name="Mitros T."/>
            <person name="Hellsten U."/>
            <person name="Loque D."/>
            <person name="Otillar R."/>
            <person name="Salamov A."/>
            <person name="Schmutz J."/>
            <person name="Shapiro H."/>
            <person name="Lindquist E."/>
            <person name="Lucas S."/>
            <person name="Rokhsar D."/>
            <person name="Grigoriev I.V."/>
        </authorList>
    </citation>
    <scope>NUCLEOTIDE SEQUENCE [LARGE SCALE GENOMIC DNA]</scope>
</reference>